<feature type="domain" description="DUF7578" evidence="2">
    <location>
        <begin position="120"/>
        <end position="181"/>
    </location>
</feature>
<evidence type="ECO:0000313" key="4">
    <source>
        <dbReference type="Proteomes" id="UP000007350"/>
    </source>
</evidence>
<evidence type="ECO:0000259" key="2">
    <source>
        <dbReference type="Pfam" id="PF24466"/>
    </source>
</evidence>
<keyword evidence="1" id="KW-0175">Coiled coil</keyword>
<proteinExistence type="predicted"/>
<dbReference type="AlphaFoldDB" id="K2MND4"/>
<protein>
    <submittedName>
        <fullName evidence="3">Retrotransposon hot spot (RHS) protein, putative</fullName>
    </submittedName>
</protein>
<dbReference type="Pfam" id="PF24466">
    <property type="entry name" value="DUF7578"/>
    <property type="match status" value="2"/>
</dbReference>
<comment type="caution">
    <text evidence="3">The sequence shown here is derived from an EMBL/GenBank/DDBJ whole genome shotgun (WGS) entry which is preliminary data.</text>
</comment>
<feature type="non-terminal residue" evidence="3">
    <location>
        <position position="236"/>
    </location>
</feature>
<gene>
    <name evidence="3" type="ORF">MOQ_007635</name>
</gene>
<dbReference type="OrthoDB" id="10437950at2759"/>
<evidence type="ECO:0000313" key="3">
    <source>
        <dbReference type="EMBL" id="EKF28610.1"/>
    </source>
</evidence>
<reference evidence="3 4" key="1">
    <citation type="journal article" date="2012" name="BMC Genomics">
        <title>Comparative genomic analysis of human infective Trypanosoma cruzi lineages with the bat-restricted subspecies T. cruzi marinkellei.</title>
        <authorList>
            <person name="Franzen O."/>
            <person name="Talavera-Lopez C."/>
            <person name="Ochaya S."/>
            <person name="Butler C.E."/>
            <person name="Messenger L.A."/>
            <person name="Lewis M.D."/>
            <person name="Llewellyn M.S."/>
            <person name="Marinkelle C.J."/>
            <person name="Tyler K.M."/>
            <person name="Miles M.A."/>
            <person name="Andersson B."/>
        </authorList>
    </citation>
    <scope>NUCLEOTIDE SEQUENCE [LARGE SCALE GENOMIC DNA]</scope>
    <source>
        <strain evidence="3 4">B7</strain>
    </source>
</reference>
<keyword evidence="4" id="KW-1185">Reference proteome</keyword>
<dbReference type="InterPro" id="IPR056000">
    <property type="entry name" value="DUF7578"/>
</dbReference>
<evidence type="ECO:0000256" key="1">
    <source>
        <dbReference type="SAM" id="Coils"/>
    </source>
</evidence>
<name>K2MND4_TRYCR</name>
<sequence>MGNFALRPRVFIQDEGLLGLITALTSYQELKILLEAISKLHLEGVVSLEDWRDYERKDTVTPYARGKLNAALTQVLREERREANETARREAEEERAEREKQVRFTFTTKIENVLLKESVRVSNIKLSDFLTMELGGMGIVDTNRNVLLKEFVNNPEKYIHNKRVLHEIQTTDAYLRMEIPVSHEVIFQKDVRELLDKGVNNLLRWSKAAAAVKASVHNFTKHFLNVALVEARSPTT</sequence>
<dbReference type="EMBL" id="AHKC01015421">
    <property type="protein sequence ID" value="EKF28610.1"/>
    <property type="molecule type" value="Genomic_DNA"/>
</dbReference>
<feature type="coiled-coil region" evidence="1">
    <location>
        <begin position="69"/>
        <end position="101"/>
    </location>
</feature>
<organism evidence="3 4">
    <name type="scientific">Trypanosoma cruzi marinkellei</name>
    <dbReference type="NCBI Taxonomy" id="85056"/>
    <lineage>
        <taxon>Eukaryota</taxon>
        <taxon>Discoba</taxon>
        <taxon>Euglenozoa</taxon>
        <taxon>Kinetoplastea</taxon>
        <taxon>Metakinetoplastina</taxon>
        <taxon>Trypanosomatida</taxon>
        <taxon>Trypanosomatidae</taxon>
        <taxon>Trypanosoma</taxon>
        <taxon>Schizotrypanum</taxon>
    </lineage>
</organism>
<feature type="domain" description="DUF7578" evidence="2">
    <location>
        <begin position="1"/>
        <end position="35"/>
    </location>
</feature>
<accession>K2MND4</accession>
<dbReference type="Proteomes" id="UP000007350">
    <property type="component" value="Unassembled WGS sequence"/>
</dbReference>